<dbReference type="Pfam" id="PF00274">
    <property type="entry name" value="Glycolytic"/>
    <property type="match status" value="1"/>
</dbReference>
<feature type="compositionally biased region" description="Low complexity" evidence="6">
    <location>
        <begin position="34"/>
        <end position="44"/>
    </location>
</feature>
<dbReference type="EC" id="4.1.2.13" evidence="3"/>
<keyword evidence="8" id="KW-1185">Reference proteome</keyword>
<dbReference type="AlphaFoldDB" id="A0A3S0ZMQ3"/>
<dbReference type="InterPro" id="IPR000741">
    <property type="entry name" value="FBA_I"/>
</dbReference>
<comment type="pathway">
    <text evidence="1">Carbohydrate degradation; glycolysis; D-glyceraldehyde 3-phosphate and glycerone phosphate from D-glucose: step 4/4.</text>
</comment>
<evidence type="ECO:0000256" key="2">
    <source>
        <dbReference type="ARBA" id="ARBA00010387"/>
    </source>
</evidence>
<dbReference type="InterPro" id="IPR013785">
    <property type="entry name" value="Aldolase_TIM"/>
</dbReference>
<gene>
    <name evidence="7" type="ORF">EGW08_009594</name>
</gene>
<sequence>MNIQALKSEQASHELVTNRQELSPSPTKQKKPSTKSLSTWKRLSSVKSRSRDKDRICSDKSSTPYSWTRLISDLRKSQQFGRFSLVEYLPNFQAERLKSTVRKLMRPGQGILAADDSVHQLGIKLKTIGLTNTTTNRQRYHEMLLSADADKDIDINDFISGVLVRPETINPTESSGRAFMKMIRKSNILLGVRFDKGVEQLAGCDREYISTGFDEVQEAVKSMKEQGVSFGLFRCVYRISEWTPSRLALTENSLLLARFAMVCQRASIVPILATDVLAKGNYGYEEARGVLRDILTTLVKVMNEQHIYLAGTLLRVSACSPGLCFKDPTDLTRVADNTLKTLNESLPPAIGGILMSREEDFCSSVAILNNIQRCRIKKPVFVSFCYSRILQDGLETIWAGQNRNLRKARAVFMKRIELCSLATFGQSWSKETSIFPVWETTY</sequence>
<feature type="region of interest" description="Disordered" evidence="6">
    <location>
        <begin position="1"/>
        <end position="44"/>
    </location>
</feature>
<evidence type="ECO:0000313" key="8">
    <source>
        <dbReference type="Proteomes" id="UP000271974"/>
    </source>
</evidence>
<accession>A0A3S0ZMQ3</accession>
<dbReference type="UniPathway" id="UPA00109">
    <property type="reaction ID" value="UER00183"/>
</dbReference>
<protein>
    <recommendedName>
        <fullName evidence="3">fructose-bisphosphate aldolase</fullName>
        <ecNumber evidence="3">4.1.2.13</ecNumber>
    </recommendedName>
</protein>
<dbReference type="SUPFAM" id="SSF51569">
    <property type="entry name" value="Aldolase"/>
    <property type="match status" value="1"/>
</dbReference>
<dbReference type="STRING" id="188477.A0A3S0ZMQ3"/>
<evidence type="ECO:0000256" key="6">
    <source>
        <dbReference type="SAM" id="MobiDB-lite"/>
    </source>
</evidence>
<organism evidence="7 8">
    <name type="scientific">Elysia chlorotica</name>
    <name type="common">Eastern emerald elysia</name>
    <name type="synonym">Sea slug</name>
    <dbReference type="NCBI Taxonomy" id="188477"/>
    <lineage>
        <taxon>Eukaryota</taxon>
        <taxon>Metazoa</taxon>
        <taxon>Spiralia</taxon>
        <taxon>Lophotrochozoa</taxon>
        <taxon>Mollusca</taxon>
        <taxon>Gastropoda</taxon>
        <taxon>Heterobranchia</taxon>
        <taxon>Euthyneura</taxon>
        <taxon>Panpulmonata</taxon>
        <taxon>Sacoglossa</taxon>
        <taxon>Placobranchoidea</taxon>
        <taxon>Plakobranchidae</taxon>
        <taxon>Elysia</taxon>
    </lineage>
</organism>
<feature type="compositionally biased region" description="Polar residues" evidence="6">
    <location>
        <begin position="1"/>
        <end position="21"/>
    </location>
</feature>
<comment type="caution">
    <text evidence="7">The sequence shown here is derived from an EMBL/GenBank/DDBJ whole genome shotgun (WGS) entry which is preliminary data.</text>
</comment>
<evidence type="ECO:0000313" key="7">
    <source>
        <dbReference type="EMBL" id="RUS82641.1"/>
    </source>
</evidence>
<dbReference type="Proteomes" id="UP000271974">
    <property type="component" value="Unassembled WGS sequence"/>
</dbReference>
<dbReference type="PANTHER" id="PTHR11627">
    <property type="entry name" value="FRUCTOSE-BISPHOSPHATE ALDOLASE"/>
    <property type="match status" value="1"/>
</dbReference>
<dbReference type="GO" id="GO:0004332">
    <property type="term" value="F:fructose-bisphosphate aldolase activity"/>
    <property type="evidence" value="ECO:0007669"/>
    <property type="project" value="UniProtKB-EC"/>
</dbReference>
<evidence type="ECO:0000256" key="1">
    <source>
        <dbReference type="ARBA" id="ARBA00004714"/>
    </source>
</evidence>
<keyword evidence="5" id="KW-0456">Lyase</keyword>
<dbReference type="GO" id="GO:0006096">
    <property type="term" value="P:glycolytic process"/>
    <property type="evidence" value="ECO:0007669"/>
    <property type="project" value="UniProtKB-UniPathway"/>
</dbReference>
<dbReference type="Gene3D" id="3.20.20.70">
    <property type="entry name" value="Aldolase class I"/>
    <property type="match status" value="1"/>
</dbReference>
<keyword evidence="4" id="KW-0324">Glycolysis</keyword>
<comment type="similarity">
    <text evidence="2">Belongs to the class I fructose-bisphosphate aldolase family.</text>
</comment>
<evidence type="ECO:0000256" key="3">
    <source>
        <dbReference type="ARBA" id="ARBA00013068"/>
    </source>
</evidence>
<dbReference type="OrthoDB" id="36455at2759"/>
<evidence type="ECO:0000256" key="4">
    <source>
        <dbReference type="ARBA" id="ARBA00023152"/>
    </source>
</evidence>
<name>A0A3S0ZMQ3_ELYCH</name>
<dbReference type="EMBL" id="RQTK01000277">
    <property type="protein sequence ID" value="RUS82641.1"/>
    <property type="molecule type" value="Genomic_DNA"/>
</dbReference>
<evidence type="ECO:0000256" key="5">
    <source>
        <dbReference type="ARBA" id="ARBA00023239"/>
    </source>
</evidence>
<proteinExistence type="inferred from homology"/>
<reference evidence="7 8" key="1">
    <citation type="submission" date="2019-01" db="EMBL/GenBank/DDBJ databases">
        <title>A draft genome assembly of the solar-powered sea slug Elysia chlorotica.</title>
        <authorList>
            <person name="Cai H."/>
            <person name="Li Q."/>
            <person name="Fang X."/>
            <person name="Li J."/>
            <person name="Curtis N.E."/>
            <person name="Altenburger A."/>
            <person name="Shibata T."/>
            <person name="Feng M."/>
            <person name="Maeda T."/>
            <person name="Schwartz J.A."/>
            <person name="Shigenobu S."/>
            <person name="Lundholm N."/>
            <person name="Nishiyama T."/>
            <person name="Yang H."/>
            <person name="Hasebe M."/>
            <person name="Li S."/>
            <person name="Pierce S.K."/>
            <person name="Wang J."/>
        </authorList>
    </citation>
    <scope>NUCLEOTIDE SEQUENCE [LARGE SCALE GENOMIC DNA]</scope>
    <source>
        <strain evidence="7">EC2010</strain>
        <tissue evidence="7">Whole organism of an adult</tissue>
    </source>
</reference>